<evidence type="ECO:0000256" key="13">
    <source>
        <dbReference type="PIRSR" id="PIRSR004803-3"/>
    </source>
</evidence>
<evidence type="ECO:0000256" key="11">
    <source>
        <dbReference type="PIRSR" id="PIRSR004803-1"/>
    </source>
</evidence>
<keyword evidence="5 10" id="KW-0255">Endonuclease</keyword>
<dbReference type="FunFam" id="3.10.20.580:FF:000001">
    <property type="entry name" value="Ribonuclease J"/>
    <property type="match status" value="1"/>
</dbReference>
<evidence type="ECO:0000259" key="14">
    <source>
        <dbReference type="SMART" id="SM00849"/>
    </source>
</evidence>
<evidence type="ECO:0000256" key="3">
    <source>
        <dbReference type="ARBA" id="ARBA00022722"/>
    </source>
</evidence>
<gene>
    <name evidence="15" type="primary">rnjA</name>
    <name evidence="10" type="synonym">rnj</name>
    <name evidence="15" type="ORF">R50_1387</name>
</gene>
<keyword evidence="10" id="KW-0698">rRNA processing</keyword>
<dbReference type="Gene3D" id="3.40.50.10710">
    <property type="entry name" value="Metallo-hydrolase/oxidoreductase"/>
    <property type="match status" value="1"/>
</dbReference>
<dbReference type="InterPro" id="IPR042173">
    <property type="entry name" value="RNase_J_2"/>
</dbReference>
<keyword evidence="2 10" id="KW-0963">Cytoplasm</keyword>
<feature type="binding site" evidence="13">
    <location>
        <position position="116"/>
    </location>
    <ligand>
        <name>Zn(2+)</name>
        <dbReference type="ChEBI" id="CHEBI:29105"/>
        <label>1</label>
        <note>catalytic</note>
    </ligand>
</feature>
<dbReference type="EMBL" id="LR778114">
    <property type="protein sequence ID" value="CAB1128893.1"/>
    <property type="molecule type" value="Genomic_DNA"/>
</dbReference>
<dbReference type="Pfam" id="PF17770">
    <property type="entry name" value="RNase_J_C"/>
    <property type="match status" value="1"/>
</dbReference>
<feature type="binding site" evidence="10 12">
    <location>
        <begin position="402"/>
        <end position="406"/>
    </location>
    <ligand>
        <name>substrate</name>
    </ligand>
</feature>
<dbReference type="GO" id="GO:0008270">
    <property type="term" value="F:zinc ion binding"/>
    <property type="evidence" value="ECO:0007669"/>
    <property type="project" value="InterPro"/>
</dbReference>
<dbReference type="InterPro" id="IPR004613">
    <property type="entry name" value="RNase_J"/>
</dbReference>
<dbReference type="GO" id="GO:0006364">
    <property type="term" value="P:rRNA processing"/>
    <property type="evidence" value="ECO:0007669"/>
    <property type="project" value="UniProtKB-UniRule"/>
</dbReference>
<feature type="binding site" evidence="13">
    <location>
        <position position="113"/>
    </location>
    <ligand>
        <name>Zn(2+)</name>
        <dbReference type="ChEBI" id="CHEBI:29105"/>
        <label>1</label>
        <note>catalytic</note>
    </ligand>
</feature>
<dbReference type="GO" id="GO:0005737">
    <property type="term" value="C:cytoplasm"/>
    <property type="evidence" value="ECO:0007669"/>
    <property type="project" value="UniProtKB-SubCell"/>
</dbReference>
<feature type="binding site" evidence="13">
    <location>
        <position position="111"/>
    </location>
    <ligand>
        <name>Zn(2+)</name>
        <dbReference type="ChEBI" id="CHEBI:29105"/>
        <label>1</label>
        <note>catalytic</note>
    </ligand>
</feature>
<dbReference type="EC" id="3.1.-.-" evidence="10"/>
<dbReference type="Pfam" id="PF22505">
    <property type="entry name" value="RNase_J_b_CASP"/>
    <property type="match status" value="1"/>
</dbReference>
<dbReference type="PANTHER" id="PTHR43694:SF1">
    <property type="entry name" value="RIBONUCLEASE J"/>
    <property type="match status" value="1"/>
</dbReference>
<dbReference type="PIRSF" id="PIRSF004803">
    <property type="entry name" value="RnjA"/>
    <property type="match status" value="1"/>
</dbReference>
<dbReference type="GO" id="GO:0003723">
    <property type="term" value="F:RNA binding"/>
    <property type="evidence" value="ECO:0007669"/>
    <property type="project" value="UniProtKB-UniRule"/>
</dbReference>
<keyword evidence="16" id="KW-1185">Reference proteome</keyword>
<dbReference type="Proteomes" id="UP000503399">
    <property type="component" value="Chromosome"/>
</dbReference>
<keyword evidence="7 13" id="KW-0862">Zinc</keyword>
<comment type="function">
    <text evidence="10">An RNase that has 5'-3' exonuclease and possibly endonuclease activity. Involved in maturation of rRNA and in some organisms also mRNA maturation and/or decay.</text>
</comment>
<comment type="cofactor">
    <cofactor evidence="13">
        <name>Zn(2+)</name>
        <dbReference type="ChEBI" id="CHEBI:29105"/>
    </cofactor>
    <text evidence="13">Binds 2 Zn(2+) ions per subunit. It is not clear if Zn(2+) or Mg(2+) is physiologically important.</text>
</comment>
<dbReference type="InterPro" id="IPR001587">
    <property type="entry name" value="RNase_J_CS"/>
</dbReference>
<sequence>MNGRGRRWGCVKGGRCTRIVRGGTFHAFARHNLEVGTLARPGPGKLQFIPLGGLGEIGKNIAALVYGNDIIVIDCGLAFPEEDMPGIDLVLPDIGYLVEHRDRVRGVFLTHGHEDHIGGIPYFLRQIQVPIYGSRLAMGLVELKLQEHQLTLPERSRAVKPGDVVHAGSFTVEFFRVNHSIPDAMGLIIRTPVGTVVHTGDFKFDYTPVDGNVADLATLAAVGREGVLLLLADSTNAERPGFTPSEKTVGETLERIIAGAEGRVLVASFASQIHRIRQVVESAVRHGRRVAVVGRSMENVVQKAIELGYLDFPPGTWMDVDEIVRLPAHRILILTTGSQGEPMSALTRMSTADHKKVEILPGDTVIISATAIPGNEKNVARTVDNLYRRGAKVFYGPQAGIHVSGHACQEELKLMLTLVRPRFFIPVHGEYRHLVHHANLAKAVGMDPSHVLIGENGAVFELTRDSAAIVGEVPSGKVLVDGFGVGDVGNIVLRDRKQLSNDGILIVVVGMDGQSGLVVSGPDIVSRGFVYVRESEGLLDEARQRVKHTLATLEADNLSEWSMIKSAVRDTLGHFLWEKTKRRPMILPIIMEV</sequence>
<dbReference type="GO" id="GO:0004534">
    <property type="term" value="F:5'-3' RNA exonuclease activity"/>
    <property type="evidence" value="ECO:0007669"/>
    <property type="project" value="UniProtKB-UniRule"/>
</dbReference>
<dbReference type="NCBIfam" id="TIGR00649">
    <property type="entry name" value="MG423"/>
    <property type="match status" value="1"/>
</dbReference>
<dbReference type="InterPro" id="IPR001279">
    <property type="entry name" value="Metallo-B-lactamas"/>
</dbReference>
<evidence type="ECO:0000256" key="8">
    <source>
        <dbReference type="ARBA" id="ARBA00022839"/>
    </source>
</evidence>
<keyword evidence="13" id="KW-0106">Calcium</keyword>
<dbReference type="Gene3D" id="3.10.20.580">
    <property type="match status" value="1"/>
</dbReference>
<feature type="binding site" evidence="13">
    <location>
        <position position="86"/>
    </location>
    <ligand>
        <name>Ca(2+)</name>
        <dbReference type="ChEBI" id="CHEBI:29108"/>
    </ligand>
</feature>
<dbReference type="KEGG" id="hfv:R50_1387"/>
<feature type="binding site" evidence="13">
    <location>
        <position position="428"/>
    </location>
    <ligand>
        <name>Zn(2+)</name>
        <dbReference type="ChEBI" id="CHEBI:29105"/>
        <label>1</label>
        <note>catalytic</note>
    </ligand>
</feature>
<keyword evidence="8 10" id="KW-0269">Exonuclease</keyword>
<evidence type="ECO:0000256" key="9">
    <source>
        <dbReference type="ARBA" id="ARBA00022884"/>
    </source>
</evidence>
<dbReference type="GO" id="GO:0004521">
    <property type="term" value="F:RNA endonuclease activity"/>
    <property type="evidence" value="ECO:0007669"/>
    <property type="project" value="UniProtKB-UniRule"/>
</dbReference>
<evidence type="ECO:0000256" key="1">
    <source>
        <dbReference type="ARBA" id="ARBA00004496"/>
    </source>
</evidence>
<evidence type="ECO:0000256" key="2">
    <source>
        <dbReference type="ARBA" id="ARBA00022490"/>
    </source>
</evidence>
<evidence type="ECO:0000256" key="4">
    <source>
        <dbReference type="ARBA" id="ARBA00022723"/>
    </source>
</evidence>
<dbReference type="InterPro" id="IPR030854">
    <property type="entry name" value="RNase_J_bac"/>
</dbReference>
<keyword evidence="4 13" id="KW-0479">Metal-binding</keyword>
<evidence type="ECO:0000313" key="15">
    <source>
        <dbReference type="EMBL" id="CAB1128893.1"/>
    </source>
</evidence>
<dbReference type="InterPro" id="IPR041636">
    <property type="entry name" value="RNase_J_C"/>
</dbReference>
<comment type="cofactor">
    <cofactor evidence="13">
        <name>Ca(2+)</name>
        <dbReference type="ChEBI" id="CHEBI:29108"/>
    </cofactor>
    <text evidence="13">Binds 1 Ca(2+) cation per subunit. Seen in 1 crystal structure, it is not clear if it is physiologically important.</text>
</comment>
<dbReference type="InterPro" id="IPR011108">
    <property type="entry name" value="RMMBL"/>
</dbReference>
<dbReference type="InterPro" id="IPR055132">
    <property type="entry name" value="RNase_J_b_CASP"/>
</dbReference>
<dbReference type="HAMAP" id="MF_01491">
    <property type="entry name" value="RNase_J_bact"/>
    <property type="match status" value="1"/>
</dbReference>
<feature type="domain" description="Metallo-beta-lactamase" evidence="14">
    <location>
        <begin position="58"/>
        <end position="253"/>
    </location>
</feature>
<reference evidence="15 16" key="1">
    <citation type="submission" date="2020-02" db="EMBL/GenBank/DDBJ databases">
        <authorList>
            <person name="Hogendoorn C."/>
        </authorList>
    </citation>
    <scope>NUCLEOTIDE SEQUENCE [LARGE SCALE GENOMIC DNA]</scope>
    <source>
        <strain evidence="15">R501</strain>
    </source>
</reference>
<dbReference type="InterPro" id="IPR036866">
    <property type="entry name" value="RibonucZ/Hydroxyglut_hydro"/>
</dbReference>
<organism evidence="15 16">
    <name type="scientific">Candidatus Hydrogenisulfobacillus filiaventi</name>
    <dbReference type="NCBI Taxonomy" id="2707344"/>
    <lineage>
        <taxon>Bacteria</taxon>
        <taxon>Bacillati</taxon>
        <taxon>Bacillota</taxon>
        <taxon>Clostridia</taxon>
        <taxon>Eubacteriales</taxon>
        <taxon>Clostridiales Family XVII. Incertae Sedis</taxon>
        <taxon>Candidatus Hydrogenisulfobacillus</taxon>
    </lineage>
</organism>
<dbReference type="PANTHER" id="PTHR43694">
    <property type="entry name" value="RIBONUCLEASE J"/>
    <property type="match status" value="1"/>
</dbReference>
<evidence type="ECO:0000313" key="16">
    <source>
        <dbReference type="Proteomes" id="UP000503399"/>
    </source>
</evidence>
<keyword evidence="3 10" id="KW-0540">Nuclease</keyword>
<evidence type="ECO:0000256" key="5">
    <source>
        <dbReference type="ARBA" id="ARBA00022759"/>
    </source>
</evidence>
<accession>A0A6F8ZGU8</accession>
<dbReference type="SUPFAM" id="SSF56281">
    <property type="entry name" value="Metallo-hydrolase/oxidoreductase"/>
    <property type="match status" value="1"/>
</dbReference>
<feature type="binding site" evidence="13">
    <location>
        <position position="88"/>
    </location>
    <ligand>
        <name>Ca(2+)</name>
        <dbReference type="ChEBI" id="CHEBI:29108"/>
    </ligand>
</feature>
<dbReference type="CDD" id="cd07714">
    <property type="entry name" value="RNaseJ_MBL-fold"/>
    <property type="match status" value="1"/>
</dbReference>
<dbReference type="Gene3D" id="3.60.15.10">
    <property type="entry name" value="Ribonuclease Z/Hydroxyacylglutathione hydrolase-like"/>
    <property type="match status" value="1"/>
</dbReference>
<evidence type="ECO:0000256" key="7">
    <source>
        <dbReference type="ARBA" id="ARBA00022833"/>
    </source>
</evidence>
<proteinExistence type="inferred from homology"/>
<comment type="subunit">
    <text evidence="10">Homodimer, may be a subunit of the RNA degradosome.</text>
</comment>
<feature type="binding site" evidence="13">
    <location>
        <position position="201"/>
    </location>
    <ligand>
        <name>Zn(2+)</name>
        <dbReference type="ChEBI" id="CHEBI:29105"/>
        <label>1</label>
        <note>catalytic</note>
    </ligand>
</feature>
<comment type="similarity">
    <text evidence="10">Belongs to the metallo-beta-lactamase superfamily. RNA-metabolizing metallo-beta-lactamase-like family. Bacterial RNase J subfamily.</text>
</comment>
<dbReference type="Pfam" id="PF00753">
    <property type="entry name" value="Lactamase_B"/>
    <property type="match status" value="1"/>
</dbReference>
<feature type="active site" description="Proton acceptor" evidence="11">
    <location>
        <position position="406"/>
    </location>
</feature>
<protein>
    <recommendedName>
        <fullName evidence="10">Ribonuclease J</fullName>
        <shortName evidence="10">RNase J</shortName>
        <ecNumber evidence="10">3.1.-.-</ecNumber>
    </recommendedName>
</protein>
<dbReference type="PROSITE" id="PS01292">
    <property type="entry name" value="UPF0036"/>
    <property type="match status" value="1"/>
</dbReference>
<dbReference type="AlphaFoldDB" id="A0A6F8ZGU8"/>
<evidence type="ECO:0000256" key="12">
    <source>
        <dbReference type="PIRSR" id="PIRSR004803-2"/>
    </source>
</evidence>
<feature type="binding site" evidence="13">
    <location>
        <position position="481"/>
    </location>
    <ligand>
        <name>Ca(2+)</name>
        <dbReference type="ChEBI" id="CHEBI:29108"/>
    </ligand>
</feature>
<keyword evidence="6 10" id="KW-0378">Hydrolase</keyword>
<evidence type="ECO:0000256" key="10">
    <source>
        <dbReference type="HAMAP-Rule" id="MF_01491"/>
    </source>
</evidence>
<dbReference type="SMART" id="SM00849">
    <property type="entry name" value="Lactamase_B"/>
    <property type="match status" value="1"/>
</dbReference>
<evidence type="ECO:0000256" key="6">
    <source>
        <dbReference type="ARBA" id="ARBA00022801"/>
    </source>
</evidence>
<comment type="subcellular location">
    <subcellularLocation>
        <location evidence="1 10">Cytoplasm</location>
    </subcellularLocation>
</comment>
<feature type="binding site" evidence="13">
    <location>
        <position position="179"/>
    </location>
    <ligand>
        <name>Zn(2+)</name>
        <dbReference type="ChEBI" id="CHEBI:29105"/>
        <label>1</label>
        <note>catalytic</note>
    </ligand>
</feature>
<keyword evidence="9 10" id="KW-0694">RNA-binding</keyword>
<name>A0A6F8ZGU8_9FIRM</name>
<dbReference type="Pfam" id="PF07521">
    <property type="entry name" value="RMMBL"/>
    <property type="match status" value="1"/>
</dbReference>
<feature type="active site" description="Proton donor" evidence="11">
    <location>
        <position position="233"/>
    </location>
</feature>
<feature type="binding site" evidence="13">
    <location>
        <position position="115"/>
    </location>
    <ligand>
        <name>Zn(2+)</name>
        <dbReference type="ChEBI" id="CHEBI:29105"/>
        <label>1</label>
        <note>catalytic</note>
    </ligand>
</feature>